<dbReference type="EMBL" id="CAADFY010000199">
    <property type="protein sequence ID" value="VFK60097.1"/>
    <property type="molecule type" value="Genomic_DNA"/>
</dbReference>
<feature type="region of interest" description="Disordered" evidence="1">
    <location>
        <begin position="54"/>
        <end position="74"/>
    </location>
</feature>
<reference evidence="2" key="1">
    <citation type="submission" date="2019-02" db="EMBL/GenBank/DDBJ databases">
        <authorList>
            <person name="Gruber-Vodicka R. H."/>
            <person name="Seah K. B. B."/>
        </authorList>
    </citation>
    <scope>NUCLEOTIDE SEQUENCE</scope>
    <source>
        <strain evidence="3">BECK_BY2</strain>
        <strain evidence="2">BECK_BY3</strain>
    </source>
</reference>
<sequence length="95" mass="10682">MRIPQRRRPRQSWDTLVRGLGTLNLTLKHGNPVLAAEEKFRVITDKDVEITSGSAAKIPRQTGERKDNSGGKRTQIQYHIGAVFQIRQYPVKSGG</sequence>
<evidence type="ECO:0000313" key="2">
    <source>
        <dbReference type="EMBL" id="VFK60097.1"/>
    </source>
</evidence>
<gene>
    <name evidence="3" type="ORF">BECKTUN1418E_GA0071001_11966</name>
    <name evidence="2" type="ORF">BECKTUN1418F_GA0071002_11995</name>
</gene>
<proteinExistence type="predicted"/>
<accession>A0A451A258</accession>
<dbReference type="EMBL" id="CAADFV010000196">
    <property type="protein sequence ID" value="VFK69494.1"/>
    <property type="molecule type" value="Genomic_DNA"/>
</dbReference>
<evidence type="ECO:0000256" key="1">
    <source>
        <dbReference type="SAM" id="MobiDB-lite"/>
    </source>
</evidence>
<name>A0A451A258_9GAMM</name>
<protein>
    <submittedName>
        <fullName evidence="2">Uncharacterized protein</fullName>
    </submittedName>
</protein>
<organism evidence="2">
    <name type="scientific">Candidatus Kentrum sp. TUN</name>
    <dbReference type="NCBI Taxonomy" id="2126343"/>
    <lineage>
        <taxon>Bacteria</taxon>
        <taxon>Pseudomonadati</taxon>
        <taxon>Pseudomonadota</taxon>
        <taxon>Gammaproteobacteria</taxon>
        <taxon>Candidatus Kentrum</taxon>
    </lineage>
</organism>
<dbReference type="AlphaFoldDB" id="A0A451A258"/>
<evidence type="ECO:0000313" key="3">
    <source>
        <dbReference type="EMBL" id="VFK69494.1"/>
    </source>
</evidence>